<dbReference type="SUPFAM" id="SSF56784">
    <property type="entry name" value="HAD-like"/>
    <property type="match status" value="1"/>
</dbReference>
<dbReference type="Proteomes" id="UP000238739">
    <property type="component" value="Unassembled WGS sequence"/>
</dbReference>
<accession>A0A2N9DY78</accession>
<dbReference type="GO" id="GO:0000287">
    <property type="term" value="F:magnesium ion binding"/>
    <property type="evidence" value="ECO:0007669"/>
    <property type="project" value="TreeGrafter"/>
</dbReference>
<evidence type="ECO:0000313" key="2">
    <source>
        <dbReference type="Proteomes" id="UP000238739"/>
    </source>
</evidence>
<dbReference type="NCBIfam" id="TIGR01484">
    <property type="entry name" value="HAD-SF-IIB"/>
    <property type="match status" value="1"/>
</dbReference>
<dbReference type="InterPro" id="IPR000150">
    <property type="entry name" value="Cof"/>
</dbReference>
<keyword evidence="2" id="KW-1185">Reference proteome</keyword>
<dbReference type="SFLD" id="SFLDG01140">
    <property type="entry name" value="C2.B:_Phosphomannomutase_and_P"/>
    <property type="match status" value="1"/>
</dbReference>
<evidence type="ECO:0000313" key="1">
    <source>
        <dbReference type="EMBL" id="SPC40092.1"/>
    </source>
</evidence>
<dbReference type="RefSeq" id="WP_025082879.1">
    <property type="nucleotide sequence ID" value="NZ_JAJJOH010000039.1"/>
</dbReference>
<dbReference type="PROSITE" id="PS01229">
    <property type="entry name" value="COF_2"/>
    <property type="match status" value="1"/>
</dbReference>
<dbReference type="GO" id="GO:0005829">
    <property type="term" value="C:cytosol"/>
    <property type="evidence" value="ECO:0007669"/>
    <property type="project" value="TreeGrafter"/>
</dbReference>
<dbReference type="PROSITE" id="PS01228">
    <property type="entry name" value="COF_1"/>
    <property type="match status" value="1"/>
</dbReference>
<dbReference type="PANTHER" id="PTHR10000">
    <property type="entry name" value="PHOSPHOSERINE PHOSPHATASE"/>
    <property type="match status" value="1"/>
</dbReference>
<name>A0A2N9DY78_9LACO</name>
<sequence length="257" mass="28285">MTYKGLVFFDLDGTLYNEQSTVDEAVAIAVRQLRANQYLPIISTGRSPIEIKDALAKTGIDSFITLNGSYIQFEGQPIYQGTIPTDVIQQTVATAKAADEAIAFYDEKEIRITNVTTTTQEAYDFVNAPVPTVDADYYLNNPIYMLLILTKQNDLAYTNPLNQDLTFYRNGPYSIDTVEFGGSKQTGIQRLIESQGLAGIPTYAFGDGPNDIPMLAYVDHPTAMGNGIEAAKAQAQYITSKNTEGGIIEGLRHWNLI</sequence>
<dbReference type="Gene3D" id="3.30.1240.10">
    <property type="match status" value="1"/>
</dbReference>
<dbReference type="InterPro" id="IPR036412">
    <property type="entry name" value="HAD-like_sf"/>
</dbReference>
<dbReference type="PANTHER" id="PTHR10000:SF25">
    <property type="entry name" value="PHOSPHATASE YKRA-RELATED"/>
    <property type="match status" value="1"/>
</dbReference>
<protein>
    <submittedName>
        <fullName evidence="1">Hydrolase, haloacid dehalogenase family</fullName>
    </submittedName>
</protein>
<gene>
    <name evidence="1" type="ORF">LFUMFP_70016</name>
</gene>
<dbReference type="Pfam" id="PF08282">
    <property type="entry name" value="Hydrolase_3"/>
    <property type="match status" value="1"/>
</dbReference>
<keyword evidence="1" id="KW-0378">Hydrolase</keyword>
<comment type="caution">
    <text evidence="1">The sequence shown here is derived from an EMBL/GenBank/DDBJ whole genome shotgun (WGS) entry which is preliminary data.</text>
</comment>
<reference evidence="1" key="1">
    <citation type="submission" date="2018-01" db="EMBL/GenBank/DDBJ databases">
        <authorList>
            <person name="Chaillou S."/>
        </authorList>
    </citation>
    <scope>NUCLEOTIDE SEQUENCE [LARGE SCALE GENOMIC DNA]</scope>
    <source>
        <strain evidence="1">MFPC41A2801</strain>
    </source>
</reference>
<proteinExistence type="predicted"/>
<dbReference type="NCBIfam" id="TIGR00099">
    <property type="entry name" value="Cof-subfamily"/>
    <property type="match status" value="1"/>
</dbReference>
<dbReference type="SFLD" id="SFLDS00003">
    <property type="entry name" value="Haloacid_Dehalogenase"/>
    <property type="match status" value="1"/>
</dbReference>
<dbReference type="InterPro" id="IPR023214">
    <property type="entry name" value="HAD_sf"/>
</dbReference>
<dbReference type="GO" id="GO:0016791">
    <property type="term" value="F:phosphatase activity"/>
    <property type="evidence" value="ECO:0007669"/>
    <property type="project" value="TreeGrafter"/>
</dbReference>
<dbReference type="Gene3D" id="3.40.50.1000">
    <property type="entry name" value="HAD superfamily/HAD-like"/>
    <property type="match status" value="1"/>
</dbReference>
<dbReference type="InterPro" id="IPR006379">
    <property type="entry name" value="HAD-SF_hydro_IIB"/>
</dbReference>
<organism evidence="1 2">
    <name type="scientific">Latilactobacillus fuchuensis</name>
    <dbReference type="NCBI Taxonomy" id="164393"/>
    <lineage>
        <taxon>Bacteria</taxon>
        <taxon>Bacillati</taxon>
        <taxon>Bacillota</taxon>
        <taxon>Bacilli</taxon>
        <taxon>Lactobacillales</taxon>
        <taxon>Lactobacillaceae</taxon>
        <taxon>Latilactobacillus</taxon>
    </lineage>
</organism>
<dbReference type="EMBL" id="OGVC01000049">
    <property type="protein sequence ID" value="SPC40092.1"/>
    <property type="molecule type" value="Genomic_DNA"/>
</dbReference>
<dbReference type="AlphaFoldDB" id="A0A2N9DY78"/>